<accession>A0A6J6Q1Q7</accession>
<protein>
    <submittedName>
        <fullName evidence="1">Unannotated protein</fullName>
    </submittedName>
</protein>
<sequence>MRMRIVVAATAAAVLVVVALAVVVGRDWWQERERTELERAVRLVPSDTERYSWTDWTGVRRALDTDLTVASTGEEVRAFLADGFEADLTSTSALVDSGPVLQDSFGWSPATVDWELFAQGEDGSADLVHLSDSVDLDDVTDRLVDLGYERPSSDDGIWAGGEQVLAQIELSSGGTLTPTLQYVAVDAEQRLLAFSDNVEYLPTALAALGEPQGRTVDEVVAAVADTSPVSAAIYSGDFACRGLAMAQADEDDQQLARDLIARAGPVNAMTGFAMVAEQSGHLRVAMSFESDDQAEVNADTRAVLAAGPAVGQGGDFADRFEVLEVSSDGPVVTLELDPVPDVYVLSDLSTGPLLFATC</sequence>
<dbReference type="EMBL" id="CAEZXR010000115">
    <property type="protein sequence ID" value="CAB4704726.1"/>
    <property type="molecule type" value="Genomic_DNA"/>
</dbReference>
<proteinExistence type="predicted"/>
<evidence type="ECO:0000313" key="1">
    <source>
        <dbReference type="EMBL" id="CAB4704726.1"/>
    </source>
</evidence>
<name>A0A6J6Q1Q7_9ZZZZ</name>
<dbReference type="AlphaFoldDB" id="A0A6J6Q1Q7"/>
<reference evidence="1" key="1">
    <citation type="submission" date="2020-05" db="EMBL/GenBank/DDBJ databases">
        <authorList>
            <person name="Chiriac C."/>
            <person name="Salcher M."/>
            <person name="Ghai R."/>
            <person name="Kavagutti S V."/>
        </authorList>
    </citation>
    <scope>NUCLEOTIDE SEQUENCE</scope>
</reference>
<organism evidence="1">
    <name type="scientific">freshwater metagenome</name>
    <dbReference type="NCBI Taxonomy" id="449393"/>
    <lineage>
        <taxon>unclassified sequences</taxon>
        <taxon>metagenomes</taxon>
        <taxon>ecological metagenomes</taxon>
    </lineage>
</organism>
<gene>
    <name evidence="1" type="ORF">UFOPK2579_01122</name>
</gene>